<name>A0A059G8D5_9PROT</name>
<keyword evidence="1 4" id="KW-0808">Transferase</keyword>
<dbReference type="eggNOG" id="COG0456">
    <property type="taxonomic scope" value="Bacteria"/>
</dbReference>
<gene>
    <name evidence="4" type="ORF">HOC_06898</name>
</gene>
<proteinExistence type="predicted"/>
<keyword evidence="2" id="KW-0012">Acyltransferase</keyword>
<evidence type="ECO:0000256" key="2">
    <source>
        <dbReference type="ARBA" id="ARBA00023315"/>
    </source>
</evidence>
<dbReference type="RefSeq" id="WP_035537016.1">
    <property type="nucleotide sequence ID" value="NZ_ARYL01000008.1"/>
</dbReference>
<evidence type="ECO:0000259" key="3">
    <source>
        <dbReference type="PROSITE" id="PS51186"/>
    </source>
</evidence>
<dbReference type="AlphaFoldDB" id="A0A059G8D5"/>
<evidence type="ECO:0000313" key="4">
    <source>
        <dbReference type="EMBL" id="KDA03112.1"/>
    </source>
</evidence>
<dbReference type="STRING" id="1280953.HOC_06898"/>
<organism evidence="4 5">
    <name type="scientific">Hyphomonas oceanitis SCH89</name>
    <dbReference type="NCBI Taxonomy" id="1280953"/>
    <lineage>
        <taxon>Bacteria</taxon>
        <taxon>Pseudomonadati</taxon>
        <taxon>Pseudomonadota</taxon>
        <taxon>Alphaproteobacteria</taxon>
        <taxon>Hyphomonadales</taxon>
        <taxon>Hyphomonadaceae</taxon>
        <taxon>Hyphomonas</taxon>
    </lineage>
</organism>
<dbReference type="InterPro" id="IPR050832">
    <property type="entry name" value="Bact_Acetyltransf"/>
</dbReference>
<reference evidence="4 5" key="1">
    <citation type="journal article" date="2014" name="Antonie Van Leeuwenhoek">
        <title>Hyphomonas beringensis sp. nov. and Hyphomonas chukchiensis sp. nov., isolated from surface seawater of the Bering Sea and Chukchi Sea.</title>
        <authorList>
            <person name="Li C."/>
            <person name="Lai Q."/>
            <person name="Li G."/>
            <person name="Dong C."/>
            <person name="Wang J."/>
            <person name="Liao Y."/>
            <person name="Shao Z."/>
        </authorList>
    </citation>
    <scope>NUCLEOTIDE SEQUENCE [LARGE SCALE GENOMIC DNA]</scope>
    <source>
        <strain evidence="4 5">SCH89</strain>
    </source>
</reference>
<dbReference type="Pfam" id="PF00583">
    <property type="entry name" value="Acetyltransf_1"/>
    <property type="match status" value="1"/>
</dbReference>
<dbReference type="Gene3D" id="3.40.630.30">
    <property type="match status" value="1"/>
</dbReference>
<dbReference type="EMBL" id="ARYL01000008">
    <property type="protein sequence ID" value="KDA03112.1"/>
    <property type="molecule type" value="Genomic_DNA"/>
</dbReference>
<evidence type="ECO:0000256" key="1">
    <source>
        <dbReference type="ARBA" id="ARBA00022679"/>
    </source>
</evidence>
<dbReference type="OrthoDB" id="281808at2"/>
<dbReference type="GO" id="GO:0016747">
    <property type="term" value="F:acyltransferase activity, transferring groups other than amino-acyl groups"/>
    <property type="evidence" value="ECO:0007669"/>
    <property type="project" value="InterPro"/>
</dbReference>
<dbReference type="PATRIC" id="fig|1280953.3.peg.1397"/>
<keyword evidence="5" id="KW-1185">Reference proteome</keyword>
<dbReference type="InterPro" id="IPR016181">
    <property type="entry name" value="Acyl_CoA_acyltransferase"/>
</dbReference>
<dbReference type="Proteomes" id="UP000024942">
    <property type="component" value="Unassembled WGS sequence"/>
</dbReference>
<comment type="caution">
    <text evidence="4">The sequence shown here is derived from an EMBL/GenBank/DDBJ whole genome shotgun (WGS) entry which is preliminary data.</text>
</comment>
<evidence type="ECO:0000313" key="5">
    <source>
        <dbReference type="Proteomes" id="UP000024942"/>
    </source>
</evidence>
<sequence>MKVRTATRDDLETLKAFEQGIIAAERPYDHTIKPDPVNYYDIGELIDSDDAEVAVVDVDGQLVASGYARTKESKSYVQDTHHAYLGFMYVRPDYRGQGLNKLLMAHFFDWAKAKGLPEVRLTVYSGNTPAISAYEKAGFTQHIVEMRLNLDE</sequence>
<accession>A0A059G8D5</accession>
<dbReference type="CDD" id="cd04301">
    <property type="entry name" value="NAT_SF"/>
    <property type="match status" value="1"/>
</dbReference>
<dbReference type="PROSITE" id="PS51186">
    <property type="entry name" value="GNAT"/>
    <property type="match status" value="1"/>
</dbReference>
<protein>
    <submittedName>
        <fullName evidence="4">N-acetyltransferase GCN5</fullName>
    </submittedName>
</protein>
<dbReference type="InterPro" id="IPR000182">
    <property type="entry name" value="GNAT_dom"/>
</dbReference>
<dbReference type="SUPFAM" id="SSF55729">
    <property type="entry name" value="Acyl-CoA N-acyltransferases (Nat)"/>
    <property type="match status" value="1"/>
</dbReference>
<dbReference type="PANTHER" id="PTHR43877">
    <property type="entry name" value="AMINOALKYLPHOSPHONATE N-ACETYLTRANSFERASE-RELATED-RELATED"/>
    <property type="match status" value="1"/>
</dbReference>
<feature type="domain" description="N-acetyltransferase" evidence="3">
    <location>
        <begin position="1"/>
        <end position="152"/>
    </location>
</feature>